<dbReference type="EMBL" id="FMAI01000011">
    <property type="protein sequence ID" value="SCB45362.1"/>
    <property type="molecule type" value="Genomic_DNA"/>
</dbReference>
<dbReference type="Proteomes" id="UP000199184">
    <property type="component" value="Unassembled WGS sequence"/>
</dbReference>
<accession>A0A1C3WZA8</accession>
<dbReference type="RefSeq" id="WP_091960473.1">
    <property type="nucleotide sequence ID" value="NZ_FMAI01000011.1"/>
</dbReference>
<reference evidence="2" key="1">
    <citation type="submission" date="2016-08" db="EMBL/GenBank/DDBJ databases">
        <authorList>
            <person name="Varghese N."/>
            <person name="Submissions Spin"/>
        </authorList>
    </citation>
    <scope>NUCLEOTIDE SEQUENCE [LARGE SCALE GENOMIC DNA]</scope>
    <source>
        <strain evidence="2">ERR11</strain>
    </source>
</reference>
<organism evidence="1 2">
    <name type="scientific">Bradyrhizobium shewense</name>
    <dbReference type="NCBI Taxonomy" id="1761772"/>
    <lineage>
        <taxon>Bacteria</taxon>
        <taxon>Pseudomonadati</taxon>
        <taxon>Pseudomonadota</taxon>
        <taxon>Alphaproteobacteria</taxon>
        <taxon>Hyphomicrobiales</taxon>
        <taxon>Nitrobacteraceae</taxon>
        <taxon>Bradyrhizobium</taxon>
    </lineage>
</organism>
<gene>
    <name evidence="1" type="ORF">GA0061098_101131</name>
</gene>
<sequence>MSDPIDPPDDSAAALRREFQNSPALKLANELVNSPSAKLAHELTNSSAANLARELSQSPAAALLRDMKSPATELARGIGLPSRAELEGITSAAKMLAGITIDPAVANMLAGMKSVRVDPLAADAFAKFRQMAIAPEFANAISQARRVFSDFENAHGFSKAVRAIVEQNRSIEKSLLASLGGSAGDLARMSQWASTLGRMQVADISKLYPTLPNIAAEVTRLHSTMLNSGSISIDQQRLSTVLGLDHGLSASLESTRLKMSAFAGVTDVLGAQTSAWREAYQSLFGQWRTRPDLPENFWNDARVRRRMYDAADVDPGLAGADLAVAVEVVVESGLASGVRSDTNTVAVIGFGDVSMTIRSRGTRHDAYRVLERFEEEFRAYITRKLSEKCGPDWFKQRVDGNVAGDAKRIRKQALERGEAPIPLISYTELGHLSSIVLSRKNWEEVFGDIFVNQASFDHDMQKLVAARRPTMHIRPIDGVRLVELICVVKRLSQQMEDDGAWKIAAEAEQ</sequence>
<evidence type="ECO:0008006" key="3">
    <source>
        <dbReference type="Google" id="ProtNLM"/>
    </source>
</evidence>
<evidence type="ECO:0000313" key="2">
    <source>
        <dbReference type="Proteomes" id="UP000199184"/>
    </source>
</evidence>
<keyword evidence="2" id="KW-1185">Reference proteome</keyword>
<protein>
    <recommendedName>
        <fullName evidence="3">Swt1-like HEPN domain-containing protein</fullName>
    </recommendedName>
</protein>
<proteinExistence type="predicted"/>
<name>A0A1C3WZA8_9BRAD</name>
<dbReference type="AlphaFoldDB" id="A0A1C3WZA8"/>
<evidence type="ECO:0000313" key="1">
    <source>
        <dbReference type="EMBL" id="SCB45362.1"/>
    </source>
</evidence>